<comment type="cofactor">
    <cofactor evidence="1">
        <name>pyridoxal 5'-phosphate</name>
        <dbReference type="ChEBI" id="CHEBI:597326"/>
    </cofactor>
</comment>
<dbReference type="PANTHER" id="PTHR43050:SF1">
    <property type="entry name" value="SERINE RACEMASE"/>
    <property type="match status" value="1"/>
</dbReference>
<reference evidence="6" key="3">
    <citation type="submission" date="2025-08" db="UniProtKB">
        <authorList>
            <consortium name="Ensembl"/>
        </authorList>
    </citation>
    <scope>IDENTIFICATION</scope>
</reference>
<dbReference type="HOGENOM" id="CLU_021152_4_2_1"/>
<dbReference type="Pfam" id="PF00291">
    <property type="entry name" value="PALP"/>
    <property type="match status" value="1"/>
</dbReference>
<evidence type="ECO:0000256" key="4">
    <source>
        <dbReference type="ARBA" id="ARBA00023239"/>
    </source>
</evidence>
<sequence length="332" mass="35387">HGLGIMDSSEMSPTLDDIKAARERIVHHIEKTPLISCRSINDACGRKIFMKAENFQKSGSFKVRGAFNAVLSALEKDGVKSLVTHSSGNHGVALAKVGRVLNIPVTVVMPKTAPPFKRKSATSFGAEVIECEPTHAERERKCEEVQRNTEAMFVSSSQDLRVIAGQGTVALEMLEKQPDLDAIVVPVGGGGLLSGVATAAKAIKPSIQIYGAEPEIANSCYKSLRSGQRTTLQEYPNTIADGLRTNIGSITWPIIKQKVDDLILVTEDEIASAMALIWERAKIVVEPSSAVALAAVKSHSKAKGLAGISKVGVVLTGGNVGFKVHSSSMNIH</sequence>
<protein>
    <recommendedName>
        <fullName evidence="5">Tryptophan synthase beta chain-like PALP domain-containing protein</fullName>
    </recommendedName>
</protein>
<dbReference type="GO" id="GO:0003941">
    <property type="term" value="F:L-serine ammonia-lyase activity"/>
    <property type="evidence" value="ECO:0000318"/>
    <property type="project" value="GO_Central"/>
</dbReference>
<dbReference type="InterPro" id="IPR001926">
    <property type="entry name" value="TrpB-like_PALP"/>
</dbReference>
<feature type="domain" description="Tryptophan synthase beta chain-like PALP" evidence="5">
    <location>
        <begin position="27"/>
        <end position="317"/>
    </location>
</feature>
<dbReference type="OMA" id="YGISHEN"/>
<evidence type="ECO:0000256" key="2">
    <source>
        <dbReference type="ARBA" id="ARBA00010869"/>
    </source>
</evidence>
<reference evidence="7" key="1">
    <citation type="journal article" date="2002" name="Science">
        <title>The draft genome of Ciona intestinalis: insights into chordate and vertebrate origins.</title>
        <authorList>
            <person name="Dehal P."/>
            <person name="Satou Y."/>
            <person name="Campbell R.K."/>
            <person name="Chapman J."/>
            <person name="Degnan B."/>
            <person name="De Tomaso A."/>
            <person name="Davidson B."/>
            <person name="Di Gregorio A."/>
            <person name="Gelpke M."/>
            <person name="Goodstein D.M."/>
            <person name="Harafuji N."/>
            <person name="Hastings K.E."/>
            <person name="Ho I."/>
            <person name="Hotta K."/>
            <person name="Huang W."/>
            <person name="Kawashima T."/>
            <person name="Lemaire P."/>
            <person name="Martinez D."/>
            <person name="Meinertzhagen I.A."/>
            <person name="Necula S."/>
            <person name="Nonaka M."/>
            <person name="Putnam N."/>
            <person name="Rash S."/>
            <person name="Saiga H."/>
            <person name="Satake M."/>
            <person name="Terry A."/>
            <person name="Yamada L."/>
            <person name="Wang H.G."/>
            <person name="Awazu S."/>
            <person name="Azumi K."/>
            <person name="Boore J."/>
            <person name="Branno M."/>
            <person name="Chin-Bow S."/>
            <person name="DeSantis R."/>
            <person name="Doyle S."/>
            <person name="Francino P."/>
            <person name="Keys D.N."/>
            <person name="Haga S."/>
            <person name="Hayashi H."/>
            <person name="Hino K."/>
            <person name="Imai K.S."/>
            <person name="Inaba K."/>
            <person name="Kano S."/>
            <person name="Kobayashi K."/>
            <person name="Kobayashi M."/>
            <person name="Lee B.I."/>
            <person name="Makabe K.W."/>
            <person name="Manohar C."/>
            <person name="Matassi G."/>
            <person name="Medina M."/>
            <person name="Mochizuki Y."/>
            <person name="Mount S."/>
            <person name="Morishita T."/>
            <person name="Miura S."/>
            <person name="Nakayama A."/>
            <person name="Nishizaka S."/>
            <person name="Nomoto H."/>
            <person name="Ohta F."/>
            <person name="Oishi K."/>
            <person name="Rigoutsos I."/>
            <person name="Sano M."/>
            <person name="Sasaki A."/>
            <person name="Sasakura Y."/>
            <person name="Shoguchi E."/>
            <person name="Shin-i T."/>
            <person name="Spagnuolo A."/>
            <person name="Stainier D."/>
            <person name="Suzuki M.M."/>
            <person name="Tassy O."/>
            <person name="Takatori N."/>
            <person name="Tokuoka M."/>
            <person name="Yagi K."/>
            <person name="Yoshizaki F."/>
            <person name="Wada S."/>
            <person name="Zhang C."/>
            <person name="Hyatt P.D."/>
            <person name="Larimer F."/>
            <person name="Detter C."/>
            <person name="Doggett N."/>
            <person name="Glavina T."/>
            <person name="Hawkins T."/>
            <person name="Richardson P."/>
            <person name="Lucas S."/>
            <person name="Kohara Y."/>
            <person name="Levine M."/>
            <person name="Satoh N."/>
            <person name="Rokhsar D.S."/>
        </authorList>
    </citation>
    <scope>NUCLEOTIDE SEQUENCE [LARGE SCALE GENOMIC DNA]</scope>
</reference>
<dbReference type="GeneTree" id="ENSGT00550000075026"/>
<proteinExistence type="inferred from homology"/>
<dbReference type="Gene3D" id="3.40.50.1100">
    <property type="match status" value="2"/>
</dbReference>
<dbReference type="EMBL" id="EAAA01000391">
    <property type="status" value="NOT_ANNOTATED_CDS"/>
    <property type="molecule type" value="Genomic_DNA"/>
</dbReference>
<evidence type="ECO:0000313" key="7">
    <source>
        <dbReference type="Proteomes" id="UP000008144"/>
    </source>
</evidence>
<dbReference type="GO" id="GO:0005524">
    <property type="term" value="F:ATP binding"/>
    <property type="evidence" value="ECO:0000318"/>
    <property type="project" value="GO_Central"/>
</dbReference>
<comment type="similarity">
    <text evidence="2">Belongs to the serine/threonine dehydratase family.</text>
</comment>
<reference evidence="6" key="2">
    <citation type="journal article" date="2008" name="Genome Biol.">
        <title>Improved genome assembly and evidence-based global gene model set for the chordate Ciona intestinalis: new insight into intron and operon populations.</title>
        <authorList>
            <person name="Satou Y."/>
            <person name="Mineta K."/>
            <person name="Ogasawara M."/>
            <person name="Sasakura Y."/>
            <person name="Shoguchi E."/>
            <person name="Ueno K."/>
            <person name="Yamada L."/>
            <person name="Matsumoto J."/>
            <person name="Wasserscheid J."/>
            <person name="Dewar K."/>
            <person name="Wiley G.B."/>
            <person name="Macmil S.L."/>
            <person name="Roe B.A."/>
            <person name="Zeller R.W."/>
            <person name="Hastings K.E."/>
            <person name="Lemaire P."/>
            <person name="Lindquist E."/>
            <person name="Endo T."/>
            <person name="Hotta K."/>
            <person name="Inaba K."/>
        </authorList>
    </citation>
    <scope>NUCLEOTIDE SEQUENCE [LARGE SCALE GENOMIC DNA]</scope>
    <source>
        <strain evidence="6">wild type</strain>
    </source>
</reference>
<evidence type="ECO:0000256" key="1">
    <source>
        <dbReference type="ARBA" id="ARBA00001933"/>
    </source>
</evidence>
<name>F6UTV8_CIOIN</name>
<keyword evidence="3" id="KW-0663">Pyridoxal phosphate</keyword>
<dbReference type="GO" id="GO:0030378">
    <property type="term" value="F:serine racemase activity"/>
    <property type="evidence" value="ECO:0000318"/>
    <property type="project" value="GO_Central"/>
</dbReference>
<dbReference type="Proteomes" id="UP000008144">
    <property type="component" value="Chromosome 1"/>
</dbReference>
<dbReference type="GO" id="GO:0000287">
    <property type="term" value="F:magnesium ion binding"/>
    <property type="evidence" value="ECO:0000318"/>
    <property type="project" value="GO_Central"/>
</dbReference>
<organism evidence="6 7">
    <name type="scientific">Ciona intestinalis</name>
    <name type="common">Transparent sea squirt</name>
    <name type="synonym">Ascidia intestinalis</name>
    <dbReference type="NCBI Taxonomy" id="7719"/>
    <lineage>
        <taxon>Eukaryota</taxon>
        <taxon>Metazoa</taxon>
        <taxon>Chordata</taxon>
        <taxon>Tunicata</taxon>
        <taxon>Ascidiacea</taxon>
        <taxon>Phlebobranchia</taxon>
        <taxon>Cionidae</taxon>
        <taxon>Ciona</taxon>
    </lineage>
</organism>
<dbReference type="GO" id="GO:0070179">
    <property type="term" value="P:D-serine biosynthetic process"/>
    <property type="evidence" value="ECO:0000318"/>
    <property type="project" value="GO_Central"/>
</dbReference>
<accession>F6UTV8</accession>
<dbReference type="STRING" id="7719.ENSCINP00000023249"/>
<dbReference type="FunFam" id="3.40.50.1100:FF:000007">
    <property type="entry name" value="L-threonine dehydratase catabolic TdcB"/>
    <property type="match status" value="1"/>
</dbReference>
<keyword evidence="4" id="KW-0456">Lyase</keyword>
<dbReference type="InterPro" id="IPR036052">
    <property type="entry name" value="TrpB-like_PALP_sf"/>
</dbReference>
<dbReference type="SUPFAM" id="SSF53686">
    <property type="entry name" value="Tryptophan synthase beta subunit-like PLP-dependent enzymes"/>
    <property type="match status" value="1"/>
</dbReference>
<keyword evidence="7" id="KW-1185">Reference proteome</keyword>
<dbReference type="Ensembl" id="ENSCINT00000023495.2">
    <property type="protein sequence ID" value="ENSCINP00000023249.2"/>
    <property type="gene ID" value="ENSCING00000012466.2"/>
</dbReference>
<dbReference type="GO" id="GO:0030170">
    <property type="term" value="F:pyridoxal phosphate binding"/>
    <property type="evidence" value="ECO:0000318"/>
    <property type="project" value="GO_Central"/>
</dbReference>
<dbReference type="PANTHER" id="PTHR43050">
    <property type="entry name" value="SERINE / THREONINE RACEMASE FAMILY MEMBER"/>
    <property type="match status" value="1"/>
</dbReference>
<evidence type="ECO:0000256" key="3">
    <source>
        <dbReference type="ARBA" id="ARBA00022898"/>
    </source>
</evidence>
<reference evidence="6" key="4">
    <citation type="submission" date="2025-09" db="UniProtKB">
        <authorList>
            <consortium name="Ensembl"/>
        </authorList>
    </citation>
    <scope>IDENTIFICATION</scope>
</reference>
<evidence type="ECO:0000313" key="6">
    <source>
        <dbReference type="Ensembl" id="ENSCINP00000023249.2"/>
    </source>
</evidence>
<evidence type="ECO:0000259" key="5">
    <source>
        <dbReference type="Pfam" id="PF00291"/>
    </source>
</evidence>
<dbReference type="InParanoid" id="F6UTV8"/>
<dbReference type="CDD" id="cd01562">
    <property type="entry name" value="Thr-dehyd"/>
    <property type="match status" value="1"/>
</dbReference>
<dbReference type="AlphaFoldDB" id="F6UTV8"/>